<dbReference type="Proteomes" id="UP001497623">
    <property type="component" value="Unassembled WGS sequence"/>
</dbReference>
<comment type="caution">
    <text evidence="4">The sequence shown here is derived from an EMBL/GenBank/DDBJ whole genome shotgun (WGS) entry which is preliminary data.</text>
</comment>
<feature type="domain" description="BTB" evidence="3">
    <location>
        <begin position="49"/>
        <end position="118"/>
    </location>
</feature>
<feature type="region of interest" description="Disordered" evidence="2">
    <location>
        <begin position="306"/>
        <end position="327"/>
    </location>
</feature>
<evidence type="ECO:0000313" key="4">
    <source>
        <dbReference type="EMBL" id="CAL4184911.1"/>
    </source>
</evidence>
<dbReference type="SMART" id="SM00225">
    <property type="entry name" value="BTB"/>
    <property type="match status" value="1"/>
</dbReference>
<evidence type="ECO:0000313" key="5">
    <source>
        <dbReference type="Proteomes" id="UP001497623"/>
    </source>
</evidence>
<accession>A0AAV2SG44</accession>
<dbReference type="CDD" id="cd18315">
    <property type="entry name" value="BTB_POZ_BAB-like"/>
    <property type="match status" value="1"/>
</dbReference>
<dbReference type="PANTHER" id="PTHR23110">
    <property type="entry name" value="BTB DOMAIN TRANSCRIPTION FACTOR"/>
    <property type="match status" value="1"/>
</dbReference>
<dbReference type="InterPro" id="IPR000210">
    <property type="entry name" value="BTB/POZ_dom"/>
</dbReference>
<evidence type="ECO:0000259" key="3">
    <source>
        <dbReference type="PROSITE" id="PS50097"/>
    </source>
</evidence>
<evidence type="ECO:0000256" key="2">
    <source>
        <dbReference type="SAM" id="MobiDB-lite"/>
    </source>
</evidence>
<dbReference type="EMBL" id="CAXKWB010062138">
    <property type="protein sequence ID" value="CAL4184911.1"/>
    <property type="molecule type" value="Genomic_DNA"/>
</dbReference>
<keyword evidence="1" id="KW-0539">Nucleus</keyword>
<name>A0AAV2SG44_MEGNR</name>
<dbReference type="InterPro" id="IPR011333">
    <property type="entry name" value="SKP1/BTB/POZ_sf"/>
</dbReference>
<dbReference type="Pfam" id="PF00651">
    <property type="entry name" value="BTB"/>
    <property type="match status" value="1"/>
</dbReference>
<sequence>MQHTSSKPVFHVSHTAVAMVANILSLKWRHHSSTLLRGFTSLRQSEAYSDATLTCDGRFYKVHRFVLSTCSEYLGQMFEEANLCSPATHPVIVLQDIKPEYLEALLNYMYVGEVSIPQGDIPDLIKAAKYLHIRGLNVQGDELSIDIQKETQSKTKNIGGDTTGKKKKQGDAIIIDSNENTKINSPHGEEITFHIDPVTQRNKLHHSASMKQEFEETESKIEKEPSTFHGEDLGITPVFNIDTVPELSMQHTIHSQAKLSKIPKLFKDSNPGLSSIESLSENTLTRTVAINDNNDWLQSIHNSEIQEHETSKTNTQKVESENQALNL</sequence>
<reference evidence="4 5" key="1">
    <citation type="submission" date="2024-05" db="EMBL/GenBank/DDBJ databases">
        <authorList>
            <person name="Wallberg A."/>
        </authorList>
    </citation>
    <scope>NUCLEOTIDE SEQUENCE [LARGE SCALE GENOMIC DNA]</scope>
</reference>
<dbReference type="PROSITE" id="PS50097">
    <property type="entry name" value="BTB"/>
    <property type="match status" value="1"/>
</dbReference>
<dbReference type="AlphaFoldDB" id="A0AAV2SG44"/>
<gene>
    <name evidence="4" type="ORF">MNOR_LOCUS35893</name>
</gene>
<dbReference type="GO" id="GO:0005634">
    <property type="term" value="C:nucleus"/>
    <property type="evidence" value="ECO:0007669"/>
    <property type="project" value="TreeGrafter"/>
</dbReference>
<evidence type="ECO:0000256" key="1">
    <source>
        <dbReference type="ARBA" id="ARBA00023242"/>
    </source>
</evidence>
<organism evidence="4 5">
    <name type="scientific">Meganyctiphanes norvegica</name>
    <name type="common">Northern krill</name>
    <name type="synonym">Thysanopoda norvegica</name>
    <dbReference type="NCBI Taxonomy" id="48144"/>
    <lineage>
        <taxon>Eukaryota</taxon>
        <taxon>Metazoa</taxon>
        <taxon>Ecdysozoa</taxon>
        <taxon>Arthropoda</taxon>
        <taxon>Crustacea</taxon>
        <taxon>Multicrustacea</taxon>
        <taxon>Malacostraca</taxon>
        <taxon>Eumalacostraca</taxon>
        <taxon>Eucarida</taxon>
        <taxon>Euphausiacea</taxon>
        <taxon>Euphausiidae</taxon>
        <taxon>Meganyctiphanes</taxon>
    </lineage>
</organism>
<dbReference type="SUPFAM" id="SSF54695">
    <property type="entry name" value="POZ domain"/>
    <property type="match status" value="1"/>
</dbReference>
<feature type="compositionally biased region" description="Polar residues" evidence="2">
    <location>
        <begin position="312"/>
        <end position="327"/>
    </location>
</feature>
<protein>
    <recommendedName>
        <fullName evidence="3">BTB domain-containing protein</fullName>
    </recommendedName>
</protein>
<dbReference type="Gene3D" id="3.30.710.10">
    <property type="entry name" value="Potassium Channel Kv1.1, Chain A"/>
    <property type="match status" value="1"/>
</dbReference>
<keyword evidence="5" id="KW-1185">Reference proteome</keyword>
<proteinExistence type="predicted"/>
<dbReference type="InterPro" id="IPR051095">
    <property type="entry name" value="Dros_DevTransReg"/>
</dbReference>
<dbReference type="PANTHER" id="PTHR23110:SF109">
    <property type="entry name" value="FI07618P-RELATED"/>
    <property type="match status" value="1"/>
</dbReference>
<dbReference type="GO" id="GO:0006357">
    <property type="term" value="P:regulation of transcription by RNA polymerase II"/>
    <property type="evidence" value="ECO:0007669"/>
    <property type="project" value="TreeGrafter"/>
</dbReference>